<name>A0ABQ8TWQ3_PERAM</name>
<proteinExistence type="predicted"/>
<evidence type="ECO:0000313" key="2">
    <source>
        <dbReference type="Proteomes" id="UP001148838"/>
    </source>
</evidence>
<keyword evidence="2" id="KW-1185">Reference proteome</keyword>
<feature type="non-terminal residue" evidence="1">
    <location>
        <position position="1"/>
    </location>
</feature>
<evidence type="ECO:0000313" key="1">
    <source>
        <dbReference type="EMBL" id="KAJ4450122.1"/>
    </source>
</evidence>
<dbReference type="EMBL" id="JAJSOF020000003">
    <property type="protein sequence ID" value="KAJ4450122.1"/>
    <property type="molecule type" value="Genomic_DNA"/>
</dbReference>
<sequence>LEEVPISSRPISMVGVTPLNMDVIPDEEDDLAMAPPNGQVNSNANSNGTLERNMVKLDLNGETSFYGRLGVEGVTLVQSRLHLVTITSAGSRPHTTLLLSPSLQASPGSARAFTRIHFAKTFISYSVGVRLTTSIRRASRDLQIRTSTIHKAFPKRFKFYPYKVLNLLHKITRQEKRTNFFVLASDDTECEDHVVISRRGSLIMSSMLDGRSHQLLLPLHEEAGEAARTPEENPNWNPTKRPSISLTNYGNNVIMFDSTIVDNSSREDDVLKILNKAGHVVMQKSQSQRPAQWPSPWAASALHRTGLHSLARNKLVTSSHWPGRTACVAVLCGGLVSRNLLFYQ</sequence>
<comment type="caution">
    <text evidence="1">The sequence shown here is derived from an EMBL/GenBank/DDBJ whole genome shotgun (WGS) entry which is preliminary data.</text>
</comment>
<dbReference type="Proteomes" id="UP001148838">
    <property type="component" value="Unassembled WGS sequence"/>
</dbReference>
<organism evidence="1 2">
    <name type="scientific">Periplaneta americana</name>
    <name type="common">American cockroach</name>
    <name type="synonym">Blatta americana</name>
    <dbReference type="NCBI Taxonomy" id="6978"/>
    <lineage>
        <taxon>Eukaryota</taxon>
        <taxon>Metazoa</taxon>
        <taxon>Ecdysozoa</taxon>
        <taxon>Arthropoda</taxon>
        <taxon>Hexapoda</taxon>
        <taxon>Insecta</taxon>
        <taxon>Pterygota</taxon>
        <taxon>Neoptera</taxon>
        <taxon>Polyneoptera</taxon>
        <taxon>Dictyoptera</taxon>
        <taxon>Blattodea</taxon>
        <taxon>Blattoidea</taxon>
        <taxon>Blattidae</taxon>
        <taxon>Blattinae</taxon>
        <taxon>Periplaneta</taxon>
    </lineage>
</organism>
<accession>A0ABQ8TWQ3</accession>
<reference evidence="1 2" key="1">
    <citation type="journal article" date="2022" name="Allergy">
        <title>Genome assembly and annotation of Periplaneta americana reveal a comprehensive cockroach allergen profile.</title>
        <authorList>
            <person name="Wang L."/>
            <person name="Xiong Q."/>
            <person name="Saelim N."/>
            <person name="Wang L."/>
            <person name="Nong W."/>
            <person name="Wan A.T."/>
            <person name="Shi M."/>
            <person name="Liu X."/>
            <person name="Cao Q."/>
            <person name="Hui J.H.L."/>
            <person name="Sookrung N."/>
            <person name="Leung T.F."/>
            <person name="Tungtrongchitr A."/>
            <person name="Tsui S.K.W."/>
        </authorList>
    </citation>
    <scope>NUCLEOTIDE SEQUENCE [LARGE SCALE GENOMIC DNA]</scope>
    <source>
        <strain evidence="1">PWHHKU_190912</strain>
    </source>
</reference>
<gene>
    <name evidence="1" type="ORF">ANN_01529</name>
</gene>
<protein>
    <submittedName>
        <fullName evidence="1">Uncharacterized protein</fullName>
    </submittedName>
</protein>